<evidence type="ECO:0000259" key="12">
    <source>
        <dbReference type="Pfam" id="PF13490"/>
    </source>
</evidence>
<evidence type="ECO:0000256" key="5">
    <source>
        <dbReference type="ARBA" id="ARBA00022989"/>
    </source>
</evidence>
<comment type="caution">
    <text evidence="13">The sequence shown here is derived from an EMBL/GenBank/DDBJ whole genome shotgun (WGS) entry which is preliminary data.</text>
</comment>
<sequence length="232" mass="24670">MTEDLHSLIAPYSLDALDPAERARFEAHLTQCTSCQSELSGFVATAARLGDVESMAPPAGLRDRLMSEVSTTRQERPTVVALNQSRLRRTLPRLAMAAAFLVGAVGVGGFLNERDNAHDLRAQSETITSIVSADDAETIDKTFDGGGHVRMISSAETDAAFITAKDLPGLEDGKVYQVWVVTDDSPASQGYFATSGEMVMEDLDGADRIAITVEPKGGSKQPTTAPIATLAV</sequence>
<reference evidence="13 14" key="1">
    <citation type="submission" date="2023-07" db="EMBL/GenBank/DDBJ databases">
        <title>Sorghum-associated microbial communities from plants grown in Nebraska, USA.</title>
        <authorList>
            <person name="Schachtman D."/>
        </authorList>
    </citation>
    <scope>NUCLEOTIDE SEQUENCE [LARGE SCALE GENOMIC DNA]</scope>
    <source>
        <strain evidence="13 14">BE248</strain>
    </source>
</reference>
<name>A0ABU1UP17_9ACTN</name>
<comment type="subcellular location">
    <subcellularLocation>
        <location evidence="2">Cell membrane</location>
    </subcellularLocation>
    <subcellularLocation>
        <location evidence="1">Membrane</location>
        <topology evidence="1">Single-pass membrane protein</topology>
    </subcellularLocation>
</comment>
<dbReference type="InterPro" id="IPR018764">
    <property type="entry name" value="RskA_C"/>
</dbReference>
<evidence type="ECO:0000256" key="10">
    <source>
        <dbReference type="ARBA" id="ARBA00030803"/>
    </source>
</evidence>
<evidence type="ECO:0000256" key="9">
    <source>
        <dbReference type="ARBA" id="ARBA00029829"/>
    </source>
</evidence>
<feature type="domain" description="Putative zinc-finger" evidence="12">
    <location>
        <begin position="8"/>
        <end position="36"/>
    </location>
</feature>
<dbReference type="Gene3D" id="1.10.10.1320">
    <property type="entry name" value="Anti-sigma factor, zinc-finger domain"/>
    <property type="match status" value="1"/>
</dbReference>
<dbReference type="InterPro" id="IPR041916">
    <property type="entry name" value="Anti_sigma_zinc_sf"/>
</dbReference>
<dbReference type="InterPro" id="IPR051474">
    <property type="entry name" value="Anti-sigma-K/W_factor"/>
</dbReference>
<proteinExistence type="predicted"/>
<keyword evidence="4" id="KW-0812">Transmembrane</keyword>
<keyword evidence="7" id="KW-0472">Membrane</keyword>
<evidence type="ECO:0000256" key="2">
    <source>
        <dbReference type="ARBA" id="ARBA00004236"/>
    </source>
</evidence>
<dbReference type="RefSeq" id="WP_309969578.1">
    <property type="nucleotide sequence ID" value="NZ_JAVDWH010000001.1"/>
</dbReference>
<organism evidence="13 14">
    <name type="scientific">Aeromicrobium panaciterrae</name>
    <dbReference type="NCBI Taxonomy" id="363861"/>
    <lineage>
        <taxon>Bacteria</taxon>
        <taxon>Bacillati</taxon>
        <taxon>Actinomycetota</taxon>
        <taxon>Actinomycetes</taxon>
        <taxon>Propionibacteriales</taxon>
        <taxon>Nocardioidaceae</taxon>
        <taxon>Aeromicrobium</taxon>
    </lineage>
</organism>
<gene>
    <name evidence="13" type="ORF">J2X11_001724</name>
</gene>
<dbReference type="Pfam" id="PF10099">
    <property type="entry name" value="RskA_C"/>
    <property type="match status" value="1"/>
</dbReference>
<evidence type="ECO:0000313" key="14">
    <source>
        <dbReference type="Proteomes" id="UP001257739"/>
    </source>
</evidence>
<evidence type="ECO:0000256" key="1">
    <source>
        <dbReference type="ARBA" id="ARBA00004167"/>
    </source>
</evidence>
<dbReference type="PANTHER" id="PTHR37461:SF1">
    <property type="entry name" value="ANTI-SIGMA-K FACTOR RSKA"/>
    <property type="match status" value="1"/>
</dbReference>
<keyword evidence="6" id="KW-0805">Transcription regulation</keyword>
<evidence type="ECO:0000256" key="8">
    <source>
        <dbReference type="ARBA" id="ARBA00023163"/>
    </source>
</evidence>
<dbReference type="Pfam" id="PF13490">
    <property type="entry name" value="zf-HC2"/>
    <property type="match status" value="1"/>
</dbReference>
<dbReference type="EMBL" id="JAVDWH010000001">
    <property type="protein sequence ID" value="MDR7086885.1"/>
    <property type="molecule type" value="Genomic_DNA"/>
</dbReference>
<evidence type="ECO:0000256" key="6">
    <source>
        <dbReference type="ARBA" id="ARBA00023015"/>
    </source>
</evidence>
<evidence type="ECO:0000256" key="3">
    <source>
        <dbReference type="ARBA" id="ARBA00022475"/>
    </source>
</evidence>
<evidence type="ECO:0000256" key="4">
    <source>
        <dbReference type="ARBA" id="ARBA00022692"/>
    </source>
</evidence>
<evidence type="ECO:0000313" key="13">
    <source>
        <dbReference type="EMBL" id="MDR7086885.1"/>
    </source>
</evidence>
<evidence type="ECO:0000256" key="7">
    <source>
        <dbReference type="ARBA" id="ARBA00023136"/>
    </source>
</evidence>
<keyword evidence="3" id="KW-1003">Cell membrane</keyword>
<accession>A0ABU1UP17</accession>
<keyword evidence="5" id="KW-1133">Transmembrane helix</keyword>
<keyword evidence="14" id="KW-1185">Reference proteome</keyword>
<dbReference type="Proteomes" id="UP001257739">
    <property type="component" value="Unassembled WGS sequence"/>
</dbReference>
<evidence type="ECO:0000259" key="11">
    <source>
        <dbReference type="Pfam" id="PF10099"/>
    </source>
</evidence>
<feature type="domain" description="Anti-sigma K factor RskA C-terminal" evidence="11">
    <location>
        <begin position="94"/>
        <end position="227"/>
    </location>
</feature>
<keyword evidence="8" id="KW-0804">Transcription</keyword>
<dbReference type="InterPro" id="IPR027383">
    <property type="entry name" value="Znf_put"/>
</dbReference>
<dbReference type="PANTHER" id="PTHR37461">
    <property type="entry name" value="ANTI-SIGMA-K FACTOR RSKA"/>
    <property type="match status" value="1"/>
</dbReference>
<protein>
    <recommendedName>
        <fullName evidence="10">Regulator of SigK</fullName>
    </recommendedName>
    <alternativeName>
        <fullName evidence="9">Sigma-K anti-sigma factor RskA</fullName>
    </alternativeName>
</protein>